<evidence type="ECO:0000259" key="10">
    <source>
        <dbReference type="Pfam" id="PF08501"/>
    </source>
</evidence>
<accession>B9L507</accession>
<dbReference type="HOGENOM" id="CLU_044063_0_1_0"/>
<dbReference type="InterPro" id="IPR013708">
    <property type="entry name" value="Shikimate_DH-bd_N"/>
</dbReference>
<dbReference type="UniPathway" id="UPA00053">
    <property type="reaction ID" value="UER00087"/>
</dbReference>
<dbReference type="Pfam" id="PF08501">
    <property type="entry name" value="Shikimate_dh_N"/>
    <property type="match status" value="1"/>
</dbReference>
<dbReference type="Gene3D" id="3.40.50.10860">
    <property type="entry name" value="Leucine Dehydrogenase, chain A, domain 1"/>
    <property type="match status" value="1"/>
</dbReference>
<dbReference type="AlphaFoldDB" id="B9L507"/>
<keyword evidence="12" id="KW-0614">Plasmid</keyword>
<evidence type="ECO:0000313" key="12">
    <source>
        <dbReference type="EMBL" id="ACM07303.1"/>
    </source>
</evidence>
<evidence type="ECO:0000256" key="3">
    <source>
        <dbReference type="ARBA" id="ARBA00022605"/>
    </source>
</evidence>
<feature type="domain" description="Shikimate dehydrogenase substrate binding N-terminal" evidence="10">
    <location>
        <begin position="7"/>
        <end position="89"/>
    </location>
</feature>
<dbReference type="Pfam" id="PF18317">
    <property type="entry name" value="SDH_C"/>
    <property type="match status" value="1"/>
</dbReference>
<dbReference type="GO" id="GO:0005829">
    <property type="term" value="C:cytosol"/>
    <property type="evidence" value="ECO:0007669"/>
    <property type="project" value="TreeGrafter"/>
</dbReference>
<evidence type="ECO:0000256" key="4">
    <source>
        <dbReference type="ARBA" id="ARBA00022857"/>
    </source>
</evidence>
<comment type="similarity">
    <text evidence="8">Belongs to the shikimate dehydrogenase family.</text>
</comment>
<keyword evidence="3 8" id="KW-0028">Amino-acid biosynthesis</keyword>
<dbReference type="PANTHER" id="PTHR21089">
    <property type="entry name" value="SHIKIMATE DEHYDROGENASE"/>
    <property type="match status" value="1"/>
</dbReference>
<dbReference type="InterPro" id="IPR041121">
    <property type="entry name" value="SDH_C"/>
</dbReference>
<dbReference type="RefSeq" id="WP_012643290.1">
    <property type="nucleotide sequence ID" value="NC_011961.1"/>
</dbReference>
<evidence type="ECO:0000256" key="8">
    <source>
        <dbReference type="HAMAP-Rule" id="MF_00222"/>
    </source>
</evidence>
<keyword evidence="13" id="KW-1185">Reference proteome</keyword>
<reference evidence="12 13" key="1">
    <citation type="journal article" date="2009" name="PLoS ONE">
        <title>Complete genome sequence of the aerobic CO-oxidizing thermophile Thermomicrobium roseum.</title>
        <authorList>
            <person name="Wu D."/>
            <person name="Raymond J."/>
            <person name="Wu M."/>
            <person name="Chatterji S."/>
            <person name="Ren Q."/>
            <person name="Graham J.E."/>
            <person name="Bryant D.A."/>
            <person name="Robb F."/>
            <person name="Colman A."/>
            <person name="Tallon L.J."/>
            <person name="Badger J.H."/>
            <person name="Madupu R."/>
            <person name="Ward N.L."/>
            <person name="Eisen J.A."/>
        </authorList>
    </citation>
    <scope>NUCLEOTIDE SEQUENCE [LARGE SCALE GENOMIC DNA]</scope>
    <source>
        <strain evidence="13">ATCC 27502 / DSM 5159 / P-2</strain>
        <plasmid evidence="12">unnamed</plasmid>
    </source>
</reference>
<dbReference type="OrthoDB" id="9792692at2"/>
<dbReference type="KEGG" id="tro:trd_A0871"/>
<feature type="binding site" evidence="8">
    <location>
        <position position="245"/>
    </location>
    <ligand>
        <name>shikimate</name>
        <dbReference type="ChEBI" id="CHEBI:36208"/>
    </ligand>
</feature>
<evidence type="ECO:0000259" key="11">
    <source>
        <dbReference type="Pfam" id="PF18317"/>
    </source>
</evidence>
<evidence type="ECO:0000313" key="13">
    <source>
        <dbReference type="Proteomes" id="UP000000447"/>
    </source>
</evidence>
<evidence type="ECO:0000256" key="2">
    <source>
        <dbReference type="ARBA" id="ARBA00012962"/>
    </source>
</evidence>
<dbReference type="HAMAP" id="MF_00222">
    <property type="entry name" value="Shikimate_DH_AroE"/>
    <property type="match status" value="1"/>
</dbReference>
<comment type="subunit">
    <text evidence="8">Homodimer.</text>
</comment>
<dbReference type="GO" id="GO:0009423">
    <property type="term" value="P:chorismate biosynthetic process"/>
    <property type="evidence" value="ECO:0007669"/>
    <property type="project" value="UniProtKB-UniRule"/>
</dbReference>
<dbReference type="InterPro" id="IPR046346">
    <property type="entry name" value="Aminoacid_DH-like_N_sf"/>
</dbReference>
<dbReference type="SUPFAM" id="SSF53223">
    <property type="entry name" value="Aminoacid dehydrogenase-like, N-terminal domain"/>
    <property type="match status" value="1"/>
</dbReference>
<dbReference type="InterPro" id="IPR006151">
    <property type="entry name" value="Shikm_DH/Glu-tRNA_Rdtase"/>
</dbReference>
<protein>
    <recommendedName>
        <fullName evidence="2 8">Shikimate dehydrogenase (NADP(+))</fullName>
        <shortName evidence="8">SDH</shortName>
        <ecNumber evidence="2 8">1.1.1.25</ecNumber>
    </recommendedName>
</protein>
<sequence>MTLRVGLIGFPVEHSLSPVFQQVALDALGIPARYELWPTPPAELQQRIAGLRAPGTVGANVTVPHKEAVAQLVDELAPRARRVGAVNTVIVRGQRLLGDNTDVPGFLFPLRERGLPLADLRVTLLGAGGAARAVIVALLDQGCRHLTIANRTPERARQLVAEFGIGHALTLGPELLTVLGETDLLVNATSLGWDGRASPIPLDWLGQLPPHAFVYDLTYRETPLLATARQLGRTALDGLEMLVAQGAESFRLWFEREPPFDLMLRAAQEARAQRFGTIG</sequence>
<keyword evidence="5 8" id="KW-0560">Oxidoreductase</keyword>
<feature type="binding site" evidence="8">
    <location>
        <begin position="150"/>
        <end position="155"/>
    </location>
    <ligand>
        <name>NADP(+)</name>
        <dbReference type="ChEBI" id="CHEBI:58349"/>
    </ligand>
</feature>
<dbReference type="EC" id="1.1.1.25" evidence="2 8"/>
<keyword evidence="4 8" id="KW-0521">NADP</keyword>
<feature type="binding site" evidence="8">
    <location>
        <begin position="126"/>
        <end position="130"/>
    </location>
    <ligand>
        <name>NADP(+)</name>
        <dbReference type="ChEBI" id="CHEBI:58349"/>
    </ligand>
</feature>
<dbReference type="EMBL" id="CP001276">
    <property type="protein sequence ID" value="ACM07303.1"/>
    <property type="molecule type" value="Genomic_DNA"/>
</dbReference>
<dbReference type="CDD" id="cd01065">
    <property type="entry name" value="NAD_bind_Shikimate_DH"/>
    <property type="match status" value="1"/>
</dbReference>
<dbReference type="eggNOG" id="COG0169">
    <property type="taxonomic scope" value="Bacteria"/>
</dbReference>
<dbReference type="InterPro" id="IPR022893">
    <property type="entry name" value="Shikimate_DH_fam"/>
</dbReference>
<feature type="binding site" evidence="8">
    <location>
        <begin position="15"/>
        <end position="17"/>
    </location>
    <ligand>
        <name>shikimate</name>
        <dbReference type="ChEBI" id="CHEBI:36208"/>
    </ligand>
</feature>
<dbReference type="SUPFAM" id="SSF51735">
    <property type="entry name" value="NAD(P)-binding Rossmann-fold domains"/>
    <property type="match status" value="1"/>
</dbReference>
<dbReference type="GO" id="GO:0019632">
    <property type="term" value="P:shikimate metabolic process"/>
    <property type="evidence" value="ECO:0007669"/>
    <property type="project" value="InterPro"/>
</dbReference>
<feature type="binding site" evidence="8">
    <location>
        <position position="102"/>
    </location>
    <ligand>
        <name>shikimate</name>
        <dbReference type="ChEBI" id="CHEBI:36208"/>
    </ligand>
</feature>
<geneLocation type="plasmid" evidence="13">
    <name>Tros</name>
</geneLocation>
<dbReference type="NCBIfam" id="TIGR00507">
    <property type="entry name" value="aroE"/>
    <property type="match status" value="1"/>
</dbReference>
<proteinExistence type="inferred from homology"/>
<name>B9L507_THERP</name>
<dbReference type="GO" id="GO:0050661">
    <property type="term" value="F:NADP binding"/>
    <property type="evidence" value="ECO:0007669"/>
    <property type="project" value="InterPro"/>
</dbReference>
<keyword evidence="6 8" id="KW-0057">Aromatic amino acid biosynthesis</keyword>
<feature type="binding site" evidence="8">
    <location>
        <position position="219"/>
    </location>
    <ligand>
        <name>shikimate</name>
        <dbReference type="ChEBI" id="CHEBI:36208"/>
    </ligand>
</feature>
<feature type="domain" description="Quinate/shikimate 5-dehydrogenase/glutamyl-tRNA reductase" evidence="9">
    <location>
        <begin position="117"/>
        <end position="190"/>
    </location>
</feature>
<evidence type="ECO:0000256" key="7">
    <source>
        <dbReference type="ARBA" id="ARBA00049442"/>
    </source>
</evidence>
<comment type="pathway">
    <text evidence="1 8">Metabolic intermediate biosynthesis; chorismate biosynthesis; chorismate from D-erythrose 4-phosphate and phosphoenolpyruvate: step 4/7.</text>
</comment>
<dbReference type="GO" id="GO:0009073">
    <property type="term" value="P:aromatic amino acid family biosynthetic process"/>
    <property type="evidence" value="ECO:0007669"/>
    <property type="project" value="UniProtKB-KW"/>
</dbReference>
<dbReference type="Pfam" id="PF01488">
    <property type="entry name" value="Shikimate_DH"/>
    <property type="match status" value="1"/>
</dbReference>
<comment type="function">
    <text evidence="8">Involved in the biosynthesis of the chorismate, which leads to the biosynthesis of aromatic amino acids. Catalyzes the reversible NADPH linked reduction of 3-dehydroshikimate (DHSA) to yield shikimate (SA).</text>
</comment>
<feature type="active site" description="Proton acceptor" evidence="8">
    <location>
        <position position="66"/>
    </location>
</feature>
<dbReference type="PANTHER" id="PTHR21089:SF1">
    <property type="entry name" value="BIFUNCTIONAL 3-DEHYDROQUINATE DEHYDRATASE_SHIKIMATE DEHYDROGENASE, CHLOROPLASTIC"/>
    <property type="match status" value="1"/>
</dbReference>
<dbReference type="Proteomes" id="UP000000447">
    <property type="component" value="Plasmid unnamed"/>
</dbReference>
<dbReference type="GO" id="GO:0008652">
    <property type="term" value="P:amino acid biosynthetic process"/>
    <property type="evidence" value="ECO:0007669"/>
    <property type="project" value="UniProtKB-KW"/>
</dbReference>
<comment type="caution">
    <text evidence="8">Lacks conserved residue(s) required for the propagation of feature annotation.</text>
</comment>
<feature type="binding site" evidence="8">
    <location>
        <position position="62"/>
    </location>
    <ligand>
        <name>shikimate</name>
        <dbReference type="ChEBI" id="CHEBI:36208"/>
    </ligand>
</feature>
<evidence type="ECO:0000259" key="9">
    <source>
        <dbReference type="Pfam" id="PF01488"/>
    </source>
</evidence>
<evidence type="ECO:0000256" key="6">
    <source>
        <dbReference type="ARBA" id="ARBA00023141"/>
    </source>
</evidence>
<dbReference type="InterPro" id="IPR011342">
    <property type="entry name" value="Shikimate_DH"/>
</dbReference>
<gene>
    <name evidence="8 12" type="primary">aroE</name>
    <name evidence="12" type="ordered locus">trd_A0871</name>
</gene>
<organism evidence="12 13">
    <name type="scientific">Thermomicrobium roseum (strain ATCC 27502 / DSM 5159 / P-2)</name>
    <dbReference type="NCBI Taxonomy" id="309801"/>
    <lineage>
        <taxon>Bacteria</taxon>
        <taxon>Pseudomonadati</taxon>
        <taxon>Thermomicrobiota</taxon>
        <taxon>Thermomicrobia</taxon>
        <taxon>Thermomicrobiales</taxon>
        <taxon>Thermomicrobiaceae</taxon>
        <taxon>Thermomicrobium</taxon>
    </lineage>
</organism>
<feature type="domain" description="SDH C-terminal" evidence="11">
    <location>
        <begin position="238"/>
        <end position="268"/>
    </location>
</feature>
<feature type="binding site" evidence="8">
    <location>
        <position position="238"/>
    </location>
    <ligand>
        <name>NADP(+)</name>
        <dbReference type="ChEBI" id="CHEBI:58349"/>
    </ligand>
</feature>
<evidence type="ECO:0000256" key="5">
    <source>
        <dbReference type="ARBA" id="ARBA00023002"/>
    </source>
</evidence>
<feature type="binding site" evidence="8">
    <location>
        <position position="87"/>
    </location>
    <ligand>
        <name>shikimate</name>
        <dbReference type="ChEBI" id="CHEBI:36208"/>
    </ligand>
</feature>
<dbReference type="InterPro" id="IPR036291">
    <property type="entry name" value="NAD(P)-bd_dom_sf"/>
</dbReference>
<dbReference type="Gene3D" id="3.40.50.720">
    <property type="entry name" value="NAD(P)-binding Rossmann-like Domain"/>
    <property type="match status" value="1"/>
</dbReference>
<dbReference type="GO" id="GO:0004764">
    <property type="term" value="F:shikimate 3-dehydrogenase (NADP+) activity"/>
    <property type="evidence" value="ECO:0007669"/>
    <property type="project" value="UniProtKB-UniRule"/>
</dbReference>
<comment type="catalytic activity">
    <reaction evidence="7 8">
        <text>shikimate + NADP(+) = 3-dehydroshikimate + NADPH + H(+)</text>
        <dbReference type="Rhea" id="RHEA:17737"/>
        <dbReference type="ChEBI" id="CHEBI:15378"/>
        <dbReference type="ChEBI" id="CHEBI:16630"/>
        <dbReference type="ChEBI" id="CHEBI:36208"/>
        <dbReference type="ChEBI" id="CHEBI:57783"/>
        <dbReference type="ChEBI" id="CHEBI:58349"/>
        <dbReference type="EC" id="1.1.1.25"/>
    </reaction>
</comment>
<feature type="binding site" evidence="8">
    <location>
        <position position="217"/>
    </location>
    <ligand>
        <name>NADP(+)</name>
        <dbReference type="ChEBI" id="CHEBI:58349"/>
    </ligand>
</feature>
<evidence type="ECO:0000256" key="1">
    <source>
        <dbReference type="ARBA" id="ARBA00004871"/>
    </source>
</evidence>